<name>A0A3L6FIL6_MAIZE</name>
<organism evidence="4">
    <name type="scientific">Zea mays</name>
    <name type="common">Maize</name>
    <dbReference type="NCBI Taxonomy" id="4577"/>
    <lineage>
        <taxon>Eukaryota</taxon>
        <taxon>Viridiplantae</taxon>
        <taxon>Streptophyta</taxon>
        <taxon>Embryophyta</taxon>
        <taxon>Tracheophyta</taxon>
        <taxon>Spermatophyta</taxon>
        <taxon>Magnoliopsida</taxon>
        <taxon>Liliopsida</taxon>
        <taxon>Poales</taxon>
        <taxon>Poaceae</taxon>
        <taxon>PACMAD clade</taxon>
        <taxon>Panicoideae</taxon>
        <taxon>Andropogonodae</taxon>
        <taxon>Andropogoneae</taxon>
        <taxon>Tripsacinae</taxon>
        <taxon>Zea</taxon>
    </lineage>
</organism>
<keyword evidence="1" id="KW-0285">Flavoprotein</keyword>
<dbReference type="InterPro" id="IPR003953">
    <property type="entry name" value="FAD-dep_OxRdtase_2_FAD-bd"/>
</dbReference>
<dbReference type="InterPro" id="IPR027477">
    <property type="entry name" value="Succ_DH/fumarate_Rdtase_cat_sf"/>
</dbReference>
<reference evidence="4" key="1">
    <citation type="journal article" date="2018" name="Nat. Genet.">
        <title>Extensive intraspecific gene order and gene structural variations between Mo17 and other maize genomes.</title>
        <authorList>
            <person name="Sun S."/>
            <person name="Zhou Y."/>
            <person name="Chen J."/>
            <person name="Shi J."/>
            <person name="Zhao H."/>
            <person name="Zhao H."/>
            <person name="Song W."/>
            <person name="Zhang M."/>
            <person name="Cui Y."/>
            <person name="Dong X."/>
            <person name="Liu H."/>
            <person name="Ma X."/>
            <person name="Jiao Y."/>
            <person name="Wang B."/>
            <person name="Wei X."/>
            <person name="Stein J.C."/>
            <person name="Glaubitz J.C."/>
            <person name="Lu F."/>
            <person name="Yu G."/>
            <person name="Liang C."/>
            <person name="Fengler K."/>
            <person name="Li B."/>
            <person name="Rafalski A."/>
            <person name="Schnable P.S."/>
            <person name="Ware D.H."/>
            <person name="Buckler E.S."/>
            <person name="Lai J."/>
        </authorList>
    </citation>
    <scope>NUCLEOTIDE SEQUENCE [LARGE SCALE GENOMIC DNA]</scope>
    <source>
        <tissue evidence="4">Seedling</tissue>
    </source>
</reference>
<dbReference type="AlphaFoldDB" id="A0A3L6FIL6"/>
<gene>
    <name evidence="4" type="primary">SDH1_4</name>
    <name evidence="4" type="ORF">Zm00014a_000493</name>
</gene>
<sequence>MPGCRAGSLHFQIWKHEHDRSCSAGPDVRRQCCFEAQLHALQADPATFTSDPEDFAAWSKEALSQAAAEMQGFSCESDKAWVAQAEMQDKELDIIEMAVYGDVIRPGKQCRCRIVAEVLGQVKPTNHMAACELPDKGPLKDHIYLHLNHLPPEVLKERLPGISETAAIFAGVDVTKEPIPVLPTVHYNMGGIPSPNELPWGGSGHQG</sequence>
<keyword evidence="2" id="KW-0560">Oxidoreductase</keyword>
<dbReference type="Proteomes" id="UP000251960">
    <property type="component" value="Chromosome 3"/>
</dbReference>
<comment type="caution">
    <text evidence="4">The sequence shown here is derived from an EMBL/GenBank/DDBJ whole genome shotgun (WGS) entry which is preliminary data.</text>
</comment>
<dbReference type="GO" id="GO:0016491">
    <property type="term" value="F:oxidoreductase activity"/>
    <property type="evidence" value="ECO:0007669"/>
    <property type="project" value="UniProtKB-KW"/>
</dbReference>
<keyword evidence="4" id="KW-0830">Ubiquinone</keyword>
<dbReference type="Pfam" id="PF00890">
    <property type="entry name" value="FAD_binding_2"/>
    <property type="match status" value="1"/>
</dbReference>
<protein>
    <submittedName>
        <fullName evidence="4">Succinate dehydrogenase [ubiquinone] flavoprotein subunit, mitochondrial</fullName>
    </submittedName>
</protein>
<dbReference type="InterPro" id="IPR030664">
    <property type="entry name" value="SdhA/FrdA/AprA"/>
</dbReference>
<dbReference type="PANTHER" id="PTHR11632">
    <property type="entry name" value="SUCCINATE DEHYDROGENASE 2 FLAVOPROTEIN SUBUNIT"/>
    <property type="match status" value="1"/>
</dbReference>
<evidence type="ECO:0000256" key="1">
    <source>
        <dbReference type="ARBA" id="ARBA00022630"/>
    </source>
</evidence>
<dbReference type="SUPFAM" id="SSF56425">
    <property type="entry name" value="Succinate dehydrogenase/fumarate reductase flavoprotein, catalytic domain"/>
    <property type="match status" value="1"/>
</dbReference>
<dbReference type="ExpressionAtlas" id="A0A3L6FIL6">
    <property type="expression patterns" value="baseline"/>
</dbReference>
<accession>A0A3L6FIL6</accession>
<dbReference type="EMBL" id="NCVQ01000004">
    <property type="protein sequence ID" value="PWZ31517.1"/>
    <property type="molecule type" value="Genomic_DNA"/>
</dbReference>
<dbReference type="PANTHER" id="PTHR11632:SF51">
    <property type="entry name" value="SUCCINATE DEHYDROGENASE [UBIQUINONE] FLAVOPROTEIN SUBUNIT, MITOCHONDRIAL"/>
    <property type="match status" value="1"/>
</dbReference>
<evidence type="ECO:0000256" key="2">
    <source>
        <dbReference type="ARBA" id="ARBA00023002"/>
    </source>
</evidence>
<dbReference type="Gene3D" id="3.90.700.10">
    <property type="entry name" value="Succinate dehydrogenase/fumarate reductase flavoprotein, catalytic domain"/>
    <property type="match status" value="1"/>
</dbReference>
<evidence type="ECO:0000259" key="3">
    <source>
        <dbReference type="Pfam" id="PF00890"/>
    </source>
</evidence>
<feature type="domain" description="FAD-dependent oxidoreductase 2 FAD-binding" evidence="3">
    <location>
        <begin position="135"/>
        <end position="193"/>
    </location>
</feature>
<evidence type="ECO:0000313" key="4">
    <source>
        <dbReference type="EMBL" id="PWZ31517.1"/>
    </source>
</evidence>
<proteinExistence type="predicted"/>